<dbReference type="RefSeq" id="WP_274639575.1">
    <property type="nucleotide sequence ID" value="NZ_JAIWJY010000003.1"/>
</dbReference>
<sequence>MNKIYQPIKQKKYWHRFMSLFFPPIIPILLLSLIPIKKNSIAFSTTLTIGYSIVWGILSFFIVRNYIKEIQINKTQVIIKGTNFNKEWERTYKLKDISIEIKSQGYGRGKVEYFLKLLTPSSSYKINKFKEWEYLDLLEIYQTLSQNKKDDTHLLNLLKSKIQPRKTRHFDQREKSHF</sequence>
<dbReference type="EMBL" id="JAIWJY010000003">
    <property type="protein sequence ID" value="MDE1206358.1"/>
    <property type="molecule type" value="Genomic_DNA"/>
</dbReference>
<accession>A0A9X4ENH5</accession>
<protein>
    <submittedName>
        <fullName evidence="2">Uncharacterized protein</fullName>
    </submittedName>
</protein>
<evidence type="ECO:0000313" key="2">
    <source>
        <dbReference type="EMBL" id="MDE1206358.1"/>
    </source>
</evidence>
<feature type="transmembrane region" description="Helical" evidence="1">
    <location>
        <begin position="20"/>
        <end position="36"/>
    </location>
</feature>
<name>A0A9X4ENH5_9FLAO</name>
<evidence type="ECO:0000256" key="1">
    <source>
        <dbReference type="SAM" id="Phobius"/>
    </source>
</evidence>
<gene>
    <name evidence="2" type="ORF">LCI24_06055</name>
</gene>
<feature type="transmembrane region" description="Helical" evidence="1">
    <location>
        <begin position="42"/>
        <end position="63"/>
    </location>
</feature>
<organism evidence="2 3">
    <name type="scientific">Tenacibaculum larymnensis</name>
    <dbReference type="NCBI Taxonomy" id="2878201"/>
    <lineage>
        <taxon>Bacteria</taxon>
        <taxon>Pseudomonadati</taxon>
        <taxon>Bacteroidota</taxon>
        <taxon>Flavobacteriia</taxon>
        <taxon>Flavobacteriales</taxon>
        <taxon>Flavobacteriaceae</taxon>
        <taxon>Tenacibaculum</taxon>
    </lineage>
</organism>
<keyword evidence="1" id="KW-1133">Transmembrane helix</keyword>
<proteinExistence type="predicted"/>
<comment type="caution">
    <text evidence="2">The sequence shown here is derived from an EMBL/GenBank/DDBJ whole genome shotgun (WGS) entry which is preliminary data.</text>
</comment>
<keyword evidence="1" id="KW-0812">Transmembrane</keyword>
<evidence type="ECO:0000313" key="3">
    <source>
        <dbReference type="Proteomes" id="UP001149303"/>
    </source>
</evidence>
<keyword evidence="1" id="KW-0472">Membrane</keyword>
<dbReference type="Proteomes" id="UP001149303">
    <property type="component" value="Unassembled WGS sequence"/>
</dbReference>
<reference evidence="2" key="1">
    <citation type="submission" date="2021-09" db="EMBL/GenBank/DDBJ databases">
        <authorList>
            <person name="Smyrli M."/>
        </authorList>
    </citation>
    <scope>NUCLEOTIDE SEQUENCE</scope>
    <source>
        <strain evidence="2">LAR25</strain>
    </source>
</reference>
<keyword evidence="3" id="KW-1185">Reference proteome</keyword>
<dbReference type="AlphaFoldDB" id="A0A9X4ENH5"/>